<dbReference type="PRINTS" id="PR00081">
    <property type="entry name" value="GDHRDH"/>
</dbReference>
<comment type="similarity">
    <text evidence="1 4">Belongs to the short-chain dehydrogenases/reductases (SDR) family.</text>
</comment>
<accession>A0A061B516</accession>
<evidence type="ECO:0000256" key="3">
    <source>
        <dbReference type="ARBA" id="ARBA00023002"/>
    </source>
</evidence>
<dbReference type="InterPro" id="IPR020904">
    <property type="entry name" value="Sc_DH/Rdtase_CS"/>
</dbReference>
<evidence type="ECO:0000313" key="6">
    <source>
        <dbReference type="EMBL" id="CDR44924.1"/>
    </source>
</evidence>
<dbReference type="SUPFAM" id="SSF51735">
    <property type="entry name" value="NAD(P)-binding Rossmann-fold domains"/>
    <property type="match status" value="1"/>
</dbReference>
<gene>
    <name evidence="6" type="ORF">RHTO0S_10e03312g</name>
</gene>
<protein>
    <submittedName>
        <fullName evidence="6">RHTO0S10e03312g1_1</fullName>
    </submittedName>
</protein>
<dbReference type="CDD" id="cd05233">
    <property type="entry name" value="SDR_c"/>
    <property type="match status" value="1"/>
</dbReference>
<dbReference type="PRINTS" id="PR00080">
    <property type="entry name" value="SDRFAMILY"/>
</dbReference>
<keyword evidence="3" id="KW-0560">Oxidoreductase</keyword>
<dbReference type="FunFam" id="3.40.50.720:FF:000084">
    <property type="entry name" value="Short-chain dehydrogenase reductase"/>
    <property type="match status" value="1"/>
</dbReference>
<dbReference type="EMBL" id="LK052945">
    <property type="protein sequence ID" value="CDR44924.1"/>
    <property type="molecule type" value="Genomic_DNA"/>
</dbReference>
<dbReference type="OrthoDB" id="1933717at2759"/>
<proteinExistence type="inferred from homology"/>
<dbReference type="Pfam" id="PF00106">
    <property type="entry name" value="adh_short"/>
    <property type="match status" value="1"/>
</dbReference>
<dbReference type="PANTHER" id="PTHR43669">
    <property type="entry name" value="5-KETO-D-GLUCONATE 5-REDUCTASE"/>
    <property type="match status" value="1"/>
</dbReference>
<dbReference type="InterPro" id="IPR002347">
    <property type="entry name" value="SDR_fam"/>
</dbReference>
<dbReference type="GO" id="GO:0016491">
    <property type="term" value="F:oxidoreductase activity"/>
    <property type="evidence" value="ECO:0007669"/>
    <property type="project" value="UniProtKB-KW"/>
</dbReference>
<evidence type="ECO:0000256" key="1">
    <source>
        <dbReference type="ARBA" id="ARBA00006484"/>
    </source>
</evidence>
<reference evidence="6" key="1">
    <citation type="journal article" date="2014" name="Genome Announc.">
        <title>Draft genome sequence of Rhodosporidium toruloides CECT1137, an oleaginous yeast of biotechnological interest.</title>
        <authorList>
            <person name="Morin N."/>
            <person name="Calcas X."/>
            <person name="Devillers H."/>
            <person name="Durrens P."/>
            <person name="Sherman D.J."/>
            <person name="Nicaud J.-M."/>
            <person name="Neuveglise C."/>
        </authorList>
    </citation>
    <scope>NUCLEOTIDE SEQUENCE</scope>
    <source>
        <strain evidence="6">CECT1137</strain>
    </source>
</reference>
<dbReference type="Gene3D" id="3.40.50.720">
    <property type="entry name" value="NAD(P)-binding Rossmann-like Domain"/>
    <property type="match status" value="1"/>
</dbReference>
<sequence>MAATPTRFPNATRRIACVTGASSGIGRACAVALAREGWTVVISARRAADLDETVRLAKETRQAAEVRPFPGDLGKPEDVDALFDFIRREYGRLDLLFNNAGRSVAPVPLEEVSLEDFQSIVGVNLVAPFLATQHAFRIMKNQTPQGGRIINNGSISAHTPRPFSAPYTMTKHAITGLTKSAALDGRAYNIACSQIDIGNAESAMVGAMKPGGSLQPNGERIQEPVMPVEHVADAIVHMASLPLNVNILNQVRSTPLSSPLSSKPTLSSPCKPSWRRRCRSSGAASRARRCLVCNRRLAVAGM</sequence>
<dbReference type="AlphaFoldDB" id="A0A061B516"/>
<evidence type="ECO:0000256" key="2">
    <source>
        <dbReference type="ARBA" id="ARBA00022857"/>
    </source>
</evidence>
<feature type="region of interest" description="Disordered" evidence="5">
    <location>
        <begin position="254"/>
        <end position="273"/>
    </location>
</feature>
<dbReference type="InterPro" id="IPR036291">
    <property type="entry name" value="NAD(P)-bd_dom_sf"/>
</dbReference>
<keyword evidence="2" id="KW-0521">NADP</keyword>
<evidence type="ECO:0000256" key="5">
    <source>
        <dbReference type="SAM" id="MobiDB-lite"/>
    </source>
</evidence>
<feature type="compositionally biased region" description="Low complexity" evidence="5">
    <location>
        <begin position="254"/>
        <end position="272"/>
    </location>
</feature>
<evidence type="ECO:0000256" key="4">
    <source>
        <dbReference type="RuleBase" id="RU000363"/>
    </source>
</evidence>
<organism evidence="6">
    <name type="scientific">Rhodotorula toruloides</name>
    <name type="common">Yeast</name>
    <name type="synonym">Rhodosporidium toruloides</name>
    <dbReference type="NCBI Taxonomy" id="5286"/>
    <lineage>
        <taxon>Eukaryota</taxon>
        <taxon>Fungi</taxon>
        <taxon>Dikarya</taxon>
        <taxon>Basidiomycota</taxon>
        <taxon>Pucciniomycotina</taxon>
        <taxon>Microbotryomycetes</taxon>
        <taxon>Sporidiobolales</taxon>
        <taxon>Sporidiobolaceae</taxon>
        <taxon>Rhodotorula</taxon>
    </lineage>
</organism>
<name>A0A061B516_RHOTO</name>
<dbReference type="PROSITE" id="PS00061">
    <property type="entry name" value="ADH_SHORT"/>
    <property type="match status" value="1"/>
</dbReference>
<dbReference type="PANTHER" id="PTHR43669:SF12">
    <property type="entry name" value="BLR5618 PROTEIN"/>
    <property type="match status" value="1"/>
</dbReference>